<dbReference type="SUPFAM" id="SSF53383">
    <property type="entry name" value="PLP-dependent transferases"/>
    <property type="match status" value="1"/>
</dbReference>
<comment type="pathway">
    <text evidence="3">Porphyrin-containing compound metabolism; protoporphyrin-IX biosynthesis; 5-aminolevulinate from L-glutamyl-tRNA(Glu): step 2/2.</text>
</comment>
<evidence type="ECO:0000256" key="9">
    <source>
        <dbReference type="HAMAP-Rule" id="MF_00375"/>
    </source>
</evidence>
<dbReference type="GO" id="GO:0042286">
    <property type="term" value="F:glutamate-1-semialdehyde 2,1-aminomutase activity"/>
    <property type="evidence" value="ECO:0007669"/>
    <property type="project" value="UniProtKB-EC"/>
</dbReference>
<dbReference type="PROSITE" id="PS00600">
    <property type="entry name" value="AA_TRANSFER_CLASS_3"/>
    <property type="match status" value="1"/>
</dbReference>
<evidence type="ECO:0000256" key="7">
    <source>
        <dbReference type="ARBA" id="ARBA00023235"/>
    </source>
</evidence>
<comment type="similarity">
    <text evidence="4 9">Belongs to the class-III pyridoxal-phosphate-dependent aminotransferase family. HemL subfamily.</text>
</comment>
<dbReference type="NCBIfam" id="NF009055">
    <property type="entry name" value="PRK12389.1"/>
    <property type="match status" value="1"/>
</dbReference>
<dbReference type="Proteomes" id="UP001377337">
    <property type="component" value="Chromosome"/>
</dbReference>
<dbReference type="InterPro" id="IPR005814">
    <property type="entry name" value="Aminotrans_3"/>
</dbReference>
<dbReference type="InterPro" id="IPR015421">
    <property type="entry name" value="PyrdxlP-dep_Trfase_major"/>
</dbReference>
<organism evidence="10 11">
    <name type="scientific">Metabacillus sediminis</name>
    <dbReference type="NCBI Taxonomy" id="3117746"/>
    <lineage>
        <taxon>Bacteria</taxon>
        <taxon>Bacillati</taxon>
        <taxon>Bacillota</taxon>
        <taxon>Bacilli</taxon>
        <taxon>Bacillales</taxon>
        <taxon>Bacillaceae</taxon>
        <taxon>Metabacillus</taxon>
    </lineage>
</organism>
<dbReference type="CDD" id="cd00610">
    <property type="entry name" value="OAT_like"/>
    <property type="match status" value="1"/>
</dbReference>
<dbReference type="InterPro" id="IPR015422">
    <property type="entry name" value="PyrdxlP-dep_Trfase_small"/>
</dbReference>
<keyword evidence="5 9" id="KW-0963">Cytoplasm</keyword>
<dbReference type="Gene3D" id="3.40.640.10">
    <property type="entry name" value="Type I PLP-dependent aspartate aminotransferase-like (Major domain)"/>
    <property type="match status" value="1"/>
</dbReference>
<comment type="cofactor">
    <cofactor evidence="2 9">
        <name>pyridoxal 5'-phosphate</name>
        <dbReference type="ChEBI" id="CHEBI:597326"/>
    </cofactor>
</comment>
<keyword evidence="8 9" id="KW-0627">Porphyrin biosynthesis</keyword>
<dbReference type="NCBIfam" id="TIGR00713">
    <property type="entry name" value="hemL"/>
    <property type="match status" value="1"/>
</dbReference>
<sequence>MQFTRSEELQREALEHIVGGVNSPSRSYKAVGGGAPVVMEKGQGAYFWDVDGNKYIDYLAAYGPIITGHAHPHITKAITKAAENGVLYGTPTPFEIDFAKKLKQAMPNMEKVRFVNSGTEAVMTTIRVARAYTGRDKVIKFAGCYHGHSDLVLVAAGSGPATLGTPDSAGVPKSIAREVITVPFNDIEPFREAMEKWGSEIAAVLVEPIVGNFGIVEPKPGFLEQVNEITHNAGALVIYDEVITAFRFMYGGAQDMLGVTPDLTALGKIIGGGLPIGAYGGKKEIMETVAPLGPAYQAGTMAGNPASILSGIACLEVLEQEGVYEKMDRLGAILEEGILKHAAAHEVTITVNRLKGALTIYFTNEKVENYEQAENTDGEMFARFFKEMLHQGINLAPSKYEAWFLTTEHTEEDITETLAAVEKAFKALKK</sequence>
<evidence type="ECO:0000256" key="2">
    <source>
        <dbReference type="ARBA" id="ARBA00001933"/>
    </source>
</evidence>
<name>A0ABZ2NIY1_9BACI</name>
<reference evidence="10 11" key="1">
    <citation type="submission" date="2024-02" db="EMBL/GenBank/DDBJ databases">
        <title>Seven novel Bacillus-like species.</title>
        <authorList>
            <person name="Liu G."/>
        </authorList>
    </citation>
    <scope>NUCLEOTIDE SEQUENCE [LARGE SCALE GENOMIC DNA]</scope>
    <source>
        <strain evidence="10 11">FJAT-52054</strain>
    </source>
</reference>
<keyword evidence="6 9" id="KW-0663">Pyridoxal phosphate</keyword>
<feature type="modified residue" description="N6-(pyridoxal phosphate)lysine" evidence="9">
    <location>
        <position position="268"/>
    </location>
</feature>
<gene>
    <name evidence="9" type="primary">hemL</name>
    <name evidence="10" type="ORF">WCV65_04470</name>
</gene>
<dbReference type="RefSeq" id="WP_338780403.1">
    <property type="nucleotide sequence ID" value="NZ_CP147407.1"/>
</dbReference>
<dbReference type="NCBIfam" id="NF000818">
    <property type="entry name" value="PRK00062.1"/>
    <property type="match status" value="1"/>
</dbReference>
<dbReference type="Gene3D" id="3.90.1150.10">
    <property type="entry name" value="Aspartate Aminotransferase, domain 1"/>
    <property type="match status" value="1"/>
</dbReference>
<comment type="catalytic activity">
    <reaction evidence="1 9">
        <text>(S)-4-amino-5-oxopentanoate = 5-aminolevulinate</text>
        <dbReference type="Rhea" id="RHEA:14265"/>
        <dbReference type="ChEBI" id="CHEBI:57501"/>
        <dbReference type="ChEBI" id="CHEBI:356416"/>
        <dbReference type="EC" id="5.4.3.8"/>
    </reaction>
</comment>
<dbReference type="PANTHER" id="PTHR43713:SF1">
    <property type="entry name" value="GLUTAMATE-1-SEMIALDEHYDE 2,1-AMINOMUTASE 2"/>
    <property type="match status" value="1"/>
</dbReference>
<dbReference type="Pfam" id="PF00202">
    <property type="entry name" value="Aminotran_3"/>
    <property type="match status" value="1"/>
</dbReference>
<dbReference type="InterPro" id="IPR015424">
    <property type="entry name" value="PyrdxlP-dep_Trfase"/>
</dbReference>
<evidence type="ECO:0000256" key="4">
    <source>
        <dbReference type="ARBA" id="ARBA00008981"/>
    </source>
</evidence>
<evidence type="ECO:0000256" key="3">
    <source>
        <dbReference type="ARBA" id="ARBA00004819"/>
    </source>
</evidence>
<accession>A0ABZ2NIY1</accession>
<keyword evidence="11" id="KW-1185">Reference proteome</keyword>
<dbReference type="PANTHER" id="PTHR43713">
    <property type="entry name" value="GLUTAMATE-1-SEMIALDEHYDE 2,1-AMINOMUTASE"/>
    <property type="match status" value="1"/>
</dbReference>
<dbReference type="HAMAP" id="MF_00375">
    <property type="entry name" value="HemL_aminotrans_3"/>
    <property type="match status" value="1"/>
</dbReference>
<dbReference type="EMBL" id="CP147407">
    <property type="protein sequence ID" value="WXB97758.1"/>
    <property type="molecule type" value="Genomic_DNA"/>
</dbReference>
<dbReference type="InterPro" id="IPR004639">
    <property type="entry name" value="4pyrrol_synth_GluAld_NH2Trfase"/>
</dbReference>
<evidence type="ECO:0000313" key="10">
    <source>
        <dbReference type="EMBL" id="WXB97758.1"/>
    </source>
</evidence>
<keyword evidence="7 9" id="KW-0413">Isomerase</keyword>
<dbReference type="EC" id="5.4.3.8" evidence="9"/>
<protein>
    <recommendedName>
        <fullName evidence="9">Glutamate-1-semialdehyde 2,1-aminomutase</fullName>
        <shortName evidence="9">GSA</shortName>
        <ecNumber evidence="9">5.4.3.8</ecNumber>
    </recommendedName>
    <alternativeName>
        <fullName evidence="9">Glutamate-1-semialdehyde aminotransferase</fullName>
        <shortName evidence="9">GSA-AT</shortName>
    </alternativeName>
</protein>
<comment type="subcellular location">
    <subcellularLocation>
        <location evidence="9">Cytoplasm</location>
    </subcellularLocation>
</comment>
<evidence type="ECO:0000256" key="1">
    <source>
        <dbReference type="ARBA" id="ARBA00001579"/>
    </source>
</evidence>
<dbReference type="InterPro" id="IPR049704">
    <property type="entry name" value="Aminotrans_3_PPA_site"/>
</dbReference>
<comment type="subunit">
    <text evidence="9">Homodimer.</text>
</comment>
<proteinExistence type="inferred from homology"/>
<evidence type="ECO:0000313" key="11">
    <source>
        <dbReference type="Proteomes" id="UP001377337"/>
    </source>
</evidence>
<evidence type="ECO:0000256" key="6">
    <source>
        <dbReference type="ARBA" id="ARBA00022898"/>
    </source>
</evidence>
<evidence type="ECO:0000256" key="5">
    <source>
        <dbReference type="ARBA" id="ARBA00022490"/>
    </source>
</evidence>
<evidence type="ECO:0000256" key="8">
    <source>
        <dbReference type="ARBA" id="ARBA00023244"/>
    </source>
</evidence>